<dbReference type="AlphaFoldDB" id="A0A1G7L380"/>
<name>A0A1G7L380_9RHOB</name>
<organism evidence="1 2">
    <name type="scientific">Salipiger thiooxidans</name>
    <dbReference type="NCBI Taxonomy" id="282683"/>
    <lineage>
        <taxon>Bacteria</taxon>
        <taxon>Pseudomonadati</taxon>
        <taxon>Pseudomonadota</taxon>
        <taxon>Alphaproteobacteria</taxon>
        <taxon>Rhodobacterales</taxon>
        <taxon>Roseobacteraceae</taxon>
        <taxon>Salipiger</taxon>
    </lineage>
</organism>
<dbReference type="PIRSF" id="PIRSF015736">
    <property type="entry name" value="MI"/>
    <property type="match status" value="1"/>
</dbReference>
<dbReference type="RefSeq" id="WP_089963384.1">
    <property type="nucleotide sequence ID" value="NZ_FNAV01000021.1"/>
</dbReference>
<dbReference type="Gene3D" id="3.40.50.12500">
    <property type="match status" value="1"/>
</dbReference>
<dbReference type="InterPro" id="IPR053714">
    <property type="entry name" value="Iso_Racemase_Enz_sf"/>
</dbReference>
<proteinExistence type="predicted"/>
<dbReference type="STRING" id="282683.SAMN04488105_12147"/>
<keyword evidence="2" id="KW-1185">Reference proteome</keyword>
<evidence type="ECO:0000313" key="1">
    <source>
        <dbReference type="EMBL" id="SDF43915.1"/>
    </source>
</evidence>
<gene>
    <name evidence="1" type="ORF">SAMN04488105_12147</name>
</gene>
<sequence>MSDVAYRLLDPTRPAMGLIVLRVDETIEQDFRRYIPPEAARLHVTRVQSGDNLTPDTIAGMEADLGAAAGLLPPSAGFDVVGYACTSGTAQIGPDRVRALVAAGTPTRHVTNPLSAALAAFADRGLGRVGIVSPYVASVAASLRRAFVAEGVAVPEMLSFGEEVEARVARIDPRSIAGAARALAARGGMDAVFLSCTNLQTYDILPELEAELGLPVLSSNRVLAWHMCRLAGIAAVADPSR</sequence>
<reference evidence="2" key="1">
    <citation type="submission" date="2016-10" db="EMBL/GenBank/DDBJ databases">
        <authorList>
            <person name="Varghese N."/>
            <person name="Submissions S."/>
        </authorList>
    </citation>
    <scope>NUCLEOTIDE SEQUENCE [LARGE SCALE GENOMIC DNA]</scope>
    <source>
        <strain evidence="2">DSM 10146</strain>
    </source>
</reference>
<dbReference type="Proteomes" id="UP000198994">
    <property type="component" value="Unassembled WGS sequence"/>
</dbReference>
<dbReference type="PANTHER" id="PTHR40267">
    <property type="entry name" value="BLR3294 PROTEIN"/>
    <property type="match status" value="1"/>
</dbReference>
<keyword evidence="1" id="KW-0413">Isomerase</keyword>
<protein>
    <submittedName>
        <fullName evidence="1">Maleate isomerase</fullName>
    </submittedName>
</protein>
<dbReference type="EMBL" id="FNAV01000021">
    <property type="protein sequence ID" value="SDF43915.1"/>
    <property type="molecule type" value="Genomic_DNA"/>
</dbReference>
<evidence type="ECO:0000313" key="2">
    <source>
        <dbReference type="Proteomes" id="UP000198994"/>
    </source>
</evidence>
<dbReference type="Pfam" id="PF17645">
    <property type="entry name" value="Amdase"/>
    <property type="match status" value="1"/>
</dbReference>
<dbReference type="GO" id="GO:0016853">
    <property type="term" value="F:isomerase activity"/>
    <property type="evidence" value="ECO:0007669"/>
    <property type="project" value="UniProtKB-KW"/>
</dbReference>
<dbReference type="OrthoDB" id="9816064at2"/>
<dbReference type="PANTHER" id="PTHR40267:SF1">
    <property type="entry name" value="BLR3294 PROTEIN"/>
    <property type="match status" value="1"/>
</dbReference>
<accession>A0A1G7L380</accession>
<dbReference type="InterPro" id="IPR026286">
    <property type="entry name" value="MaiA/AMDase"/>
</dbReference>